<reference evidence="3 4" key="1">
    <citation type="submission" date="2018-03" db="EMBL/GenBank/DDBJ databases">
        <title>Whole genome sequencing of Histamine producing bacteria.</title>
        <authorList>
            <person name="Butler K."/>
        </authorList>
    </citation>
    <scope>NUCLEOTIDE SEQUENCE [LARGE SCALE GENOMIC DNA]</scope>
    <source>
        <strain evidence="2 4">FS-6.1</strain>
        <strain evidence="1 3">FS-6.2</strain>
    </source>
</reference>
<dbReference type="EMBL" id="PYMP01000038">
    <property type="protein sequence ID" value="PSU45913.1"/>
    <property type="molecule type" value="Genomic_DNA"/>
</dbReference>
<dbReference type="RefSeq" id="WP_107191988.1">
    <property type="nucleotide sequence ID" value="NZ_PYMN01000059.1"/>
</dbReference>
<name>A0A2T3JAM7_PHOPO</name>
<evidence type="ECO:0000313" key="3">
    <source>
        <dbReference type="Proteomes" id="UP000241405"/>
    </source>
</evidence>
<protein>
    <submittedName>
        <fullName evidence="2">Uncharacterized protein</fullName>
    </submittedName>
</protein>
<dbReference type="AlphaFoldDB" id="A0A2T3JAM7"/>
<comment type="caution">
    <text evidence="2">The sequence shown here is derived from an EMBL/GenBank/DDBJ whole genome shotgun (WGS) entry which is preliminary data.</text>
</comment>
<dbReference type="Proteomes" id="UP000241618">
    <property type="component" value="Unassembled WGS sequence"/>
</dbReference>
<sequence length="401" mass="46141">MIILFVINQIATARLKQNEDNEKKIEYSKKIEQLQSVIRLAPPNNFASLLSEYVDISDDFVQITQRDNRNKDLQLALNFLERELKIPKNEIFNGLSSFNNLLNDTHIIEKNEIINSHIKILQEQIKTNATYIRALLIAYARLAALFDGITPSKRRNNIYRANLMLKYSHKDKVLPPYEEFRYIPSVLNTFGVLHIEHYLTLHNEHSVQVYSDKTGLNTKDPAGTLKPKDFPQDIDIKTFSMPVFLKQNQTAYNCIGAPKAVASAECQFINDTIETITTWKTEQSPPSELLEEAIKNFTARDIAKSIISIPLMHSRYDVSHKKPEHVLGVINIYRDKTNIMLGNSTKQQQFEDITTPLNYALAKIVTHDILHRYHTNILLEILKLATIDEQETLKSQEHEGT</sequence>
<organism evidence="2 4">
    <name type="scientific">Photobacterium phosphoreum</name>
    <dbReference type="NCBI Taxonomy" id="659"/>
    <lineage>
        <taxon>Bacteria</taxon>
        <taxon>Pseudomonadati</taxon>
        <taxon>Pseudomonadota</taxon>
        <taxon>Gammaproteobacteria</taxon>
        <taxon>Vibrionales</taxon>
        <taxon>Vibrionaceae</taxon>
        <taxon>Photobacterium</taxon>
    </lineage>
</organism>
<gene>
    <name evidence="2" type="ORF">C9J18_21395</name>
    <name evidence="1" type="ORF">CTM96_21460</name>
</gene>
<keyword evidence="3" id="KW-1185">Reference proteome</keyword>
<proteinExistence type="predicted"/>
<evidence type="ECO:0000313" key="4">
    <source>
        <dbReference type="Proteomes" id="UP000241618"/>
    </source>
</evidence>
<evidence type="ECO:0000313" key="2">
    <source>
        <dbReference type="EMBL" id="PSU45913.1"/>
    </source>
</evidence>
<dbReference type="Proteomes" id="UP000241405">
    <property type="component" value="Unassembled WGS sequence"/>
</dbReference>
<evidence type="ECO:0000313" key="1">
    <source>
        <dbReference type="EMBL" id="PSU19262.1"/>
    </source>
</evidence>
<accession>A0A2T3JAM7</accession>
<dbReference type="EMBL" id="PYMO01000043">
    <property type="protein sequence ID" value="PSU19262.1"/>
    <property type="molecule type" value="Genomic_DNA"/>
</dbReference>